<proteinExistence type="predicted"/>
<comment type="caution">
    <text evidence="2">The sequence shown here is derived from an EMBL/GenBank/DDBJ whole genome shotgun (WGS) entry which is preliminary data.</text>
</comment>
<reference evidence="2 3" key="1">
    <citation type="submission" date="2019-03" db="EMBL/GenBank/DDBJ databases">
        <title>First draft genome of Liparis tanakae, snailfish: a comprehensive survey of snailfish specific genes.</title>
        <authorList>
            <person name="Kim W."/>
            <person name="Song I."/>
            <person name="Jeong J.-H."/>
            <person name="Kim D."/>
            <person name="Kim S."/>
            <person name="Ryu S."/>
            <person name="Song J.Y."/>
            <person name="Lee S.K."/>
        </authorList>
    </citation>
    <scope>NUCLEOTIDE SEQUENCE [LARGE SCALE GENOMIC DNA]</scope>
    <source>
        <tissue evidence="2">Muscle</tissue>
    </source>
</reference>
<organism evidence="2 3">
    <name type="scientific">Liparis tanakae</name>
    <name type="common">Tanaka's snailfish</name>
    <dbReference type="NCBI Taxonomy" id="230148"/>
    <lineage>
        <taxon>Eukaryota</taxon>
        <taxon>Metazoa</taxon>
        <taxon>Chordata</taxon>
        <taxon>Craniata</taxon>
        <taxon>Vertebrata</taxon>
        <taxon>Euteleostomi</taxon>
        <taxon>Actinopterygii</taxon>
        <taxon>Neopterygii</taxon>
        <taxon>Teleostei</taxon>
        <taxon>Neoteleostei</taxon>
        <taxon>Acanthomorphata</taxon>
        <taxon>Eupercaria</taxon>
        <taxon>Perciformes</taxon>
        <taxon>Cottioidei</taxon>
        <taxon>Cottales</taxon>
        <taxon>Liparidae</taxon>
        <taxon>Liparis</taxon>
    </lineage>
</organism>
<feature type="compositionally biased region" description="Polar residues" evidence="1">
    <location>
        <begin position="60"/>
        <end position="77"/>
    </location>
</feature>
<gene>
    <name evidence="2" type="ORF">EYF80_024268</name>
</gene>
<accession>A0A4Z2HHR8</accession>
<feature type="region of interest" description="Disordered" evidence="1">
    <location>
        <begin position="49"/>
        <end position="95"/>
    </location>
</feature>
<keyword evidence="3" id="KW-1185">Reference proteome</keyword>
<name>A0A4Z2HHR8_9TELE</name>
<dbReference type="EMBL" id="SRLO01000234">
    <property type="protein sequence ID" value="TNN65449.1"/>
    <property type="molecule type" value="Genomic_DNA"/>
</dbReference>
<evidence type="ECO:0000256" key="1">
    <source>
        <dbReference type="SAM" id="MobiDB-lite"/>
    </source>
</evidence>
<evidence type="ECO:0000313" key="2">
    <source>
        <dbReference type="EMBL" id="TNN65449.1"/>
    </source>
</evidence>
<protein>
    <submittedName>
        <fullName evidence="2">Uncharacterized protein</fullName>
    </submittedName>
</protein>
<evidence type="ECO:0000313" key="3">
    <source>
        <dbReference type="Proteomes" id="UP000314294"/>
    </source>
</evidence>
<sequence>MLLLCEMDMQLDVVGALRTGHPDIKASSGSLKDFELLDFRLDVRNVERVEEPPRVGATPLGTSTGQQDRKNSNSSRKTQIRLGPEEEGCSRTRRT</sequence>
<dbReference type="AlphaFoldDB" id="A0A4Z2HHR8"/>
<dbReference type="Proteomes" id="UP000314294">
    <property type="component" value="Unassembled WGS sequence"/>
</dbReference>